<protein>
    <recommendedName>
        <fullName evidence="1">Reverse transcriptase domain-containing protein</fullName>
    </recommendedName>
</protein>
<sequence>MNNLWPLLLKKKYMKLYPDSKQTNPQGCGLSPLLFSIYIEPLAQAIRQSKDLQGITIKGQKHIVSLFADDIIVYLRNPNTYFPNLMELLNTTRFNRLY</sequence>
<evidence type="ECO:0000313" key="2">
    <source>
        <dbReference type="Ensembl" id="ENSPNAP00000061090.1"/>
    </source>
</evidence>
<dbReference type="PANTHER" id="PTHR31635:SF196">
    <property type="entry name" value="REVERSE TRANSCRIPTASE DOMAIN-CONTAINING PROTEIN-RELATED"/>
    <property type="match status" value="1"/>
</dbReference>
<reference evidence="2 3" key="1">
    <citation type="submission" date="2020-10" db="EMBL/GenBank/DDBJ databases">
        <title>Pygocentrus nattereri (red-bellied piranha) genome, fPygNat1, primary haplotype.</title>
        <authorList>
            <person name="Myers G."/>
            <person name="Meyer A."/>
            <person name="Karagic N."/>
            <person name="Pippel M."/>
            <person name="Winkler S."/>
            <person name="Tracey A."/>
            <person name="Wood J."/>
            <person name="Formenti G."/>
            <person name="Howe K."/>
            <person name="Fedrigo O."/>
            <person name="Jarvis E.D."/>
        </authorList>
    </citation>
    <scope>NUCLEOTIDE SEQUENCE [LARGE SCALE GENOMIC DNA]</scope>
</reference>
<dbReference type="GeneTree" id="ENSGT01110000268192"/>
<name>A0AAR2K9Z0_PYGNA</name>
<dbReference type="InterPro" id="IPR043502">
    <property type="entry name" value="DNA/RNA_pol_sf"/>
</dbReference>
<dbReference type="Ensembl" id="ENSPNAT00000056241.1">
    <property type="protein sequence ID" value="ENSPNAP00000061090.1"/>
    <property type="gene ID" value="ENSPNAG00000036916.1"/>
</dbReference>
<evidence type="ECO:0000259" key="1">
    <source>
        <dbReference type="PROSITE" id="PS50878"/>
    </source>
</evidence>
<proteinExistence type="predicted"/>
<dbReference type="Proteomes" id="UP001501920">
    <property type="component" value="Chromosome 1"/>
</dbReference>
<reference evidence="2" key="3">
    <citation type="submission" date="2025-09" db="UniProtKB">
        <authorList>
            <consortium name="Ensembl"/>
        </authorList>
    </citation>
    <scope>IDENTIFICATION</scope>
</reference>
<accession>A0AAR2K9Z0</accession>
<dbReference type="SUPFAM" id="SSF56672">
    <property type="entry name" value="DNA/RNA polymerases"/>
    <property type="match status" value="1"/>
</dbReference>
<feature type="domain" description="Reverse transcriptase" evidence="1">
    <location>
        <begin position="1"/>
        <end position="98"/>
    </location>
</feature>
<dbReference type="PROSITE" id="PS50878">
    <property type="entry name" value="RT_POL"/>
    <property type="match status" value="1"/>
</dbReference>
<dbReference type="InterPro" id="IPR000477">
    <property type="entry name" value="RT_dom"/>
</dbReference>
<dbReference type="PANTHER" id="PTHR31635">
    <property type="entry name" value="REVERSE TRANSCRIPTASE DOMAIN-CONTAINING PROTEIN-RELATED"/>
    <property type="match status" value="1"/>
</dbReference>
<evidence type="ECO:0000313" key="3">
    <source>
        <dbReference type="Proteomes" id="UP001501920"/>
    </source>
</evidence>
<dbReference type="AlphaFoldDB" id="A0AAR2K9Z0"/>
<keyword evidence="3" id="KW-1185">Reference proteome</keyword>
<organism evidence="2 3">
    <name type="scientific">Pygocentrus nattereri</name>
    <name type="common">Red-bellied piranha</name>
    <dbReference type="NCBI Taxonomy" id="42514"/>
    <lineage>
        <taxon>Eukaryota</taxon>
        <taxon>Metazoa</taxon>
        <taxon>Chordata</taxon>
        <taxon>Craniata</taxon>
        <taxon>Vertebrata</taxon>
        <taxon>Euteleostomi</taxon>
        <taxon>Actinopterygii</taxon>
        <taxon>Neopterygii</taxon>
        <taxon>Teleostei</taxon>
        <taxon>Ostariophysi</taxon>
        <taxon>Characiformes</taxon>
        <taxon>Characoidei</taxon>
        <taxon>Pygocentrus</taxon>
    </lineage>
</organism>
<dbReference type="Pfam" id="PF00078">
    <property type="entry name" value="RVT_1"/>
    <property type="match status" value="1"/>
</dbReference>
<reference evidence="2" key="2">
    <citation type="submission" date="2025-08" db="UniProtKB">
        <authorList>
            <consortium name="Ensembl"/>
        </authorList>
    </citation>
    <scope>IDENTIFICATION</scope>
</reference>